<dbReference type="PATRIC" id="fig|1233171.3.peg.3390"/>
<evidence type="ECO:0000313" key="2">
    <source>
        <dbReference type="Proteomes" id="UP000015688"/>
    </source>
</evidence>
<gene>
    <name evidence="1" type="ORF">C672_3522</name>
</gene>
<accession>T4VFW6</accession>
<proteinExistence type="predicted"/>
<dbReference type="RefSeq" id="WP_021434482.1">
    <property type="nucleotide sequence ID" value="NZ_AVNC01000022.1"/>
</dbReference>
<protein>
    <submittedName>
        <fullName evidence="1">Uncharacterized protein</fullName>
    </submittedName>
</protein>
<dbReference type="AlphaFoldDB" id="T4VFW6"/>
<reference evidence="1 2" key="1">
    <citation type="submission" date="2013-06" db="EMBL/GenBank/DDBJ databases">
        <authorList>
            <person name="Walk S."/>
            <person name="Aronoff D."/>
            <person name="Young V.Y."/>
            <person name="Marsh J."/>
            <person name="Harrison L."/>
            <person name="Daugherty S.C."/>
            <person name="Shefchek K.A."/>
            <person name="Hine E.E."/>
            <person name="Tallon L.J."/>
            <person name="Sadzewicz L.K."/>
            <person name="Rasko D.A."/>
        </authorList>
    </citation>
    <scope>NUCLEOTIDE SEQUENCE [LARGE SCALE GENOMIC DNA]</scope>
    <source>
        <strain evidence="1 2">ATCC 638</strain>
    </source>
</reference>
<organism evidence="1 2">
    <name type="scientific">Paraclostridium bifermentans ATCC 638 = DSM 14991</name>
    <dbReference type="NCBI Taxonomy" id="1233171"/>
    <lineage>
        <taxon>Bacteria</taxon>
        <taxon>Bacillati</taxon>
        <taxon>Bacillota</taxon>
        <taxon>Clostridia</taxon>
        <taxon>Peptostreptococcales</taxon>
        <taxon>Peptostreptococcaceae</taxon>
        <taxon>Paraclostridium</taxon>
    </lineage>
</organism>
<sequence length="100" mass="12211">MKNIKFKTREEVINFLEVYNFQYYIPRLEEKMDAVPTSLKSYQIEISDENKVSYCCIDYIENDMLIKSYMFYDSDRIDIYYPTPKEGEENYKEYLAYRGL</sequence>
<dbReference type="GeneID" id="67474451"/>
<comment type="caution">
    <text evidence="1">The sequence shown here is derived from an EMBL/GenBank/DDBJ whole genome shotgun (WGS) entry which is preliminary data.</text>
</comment>
<evidence type="ECO:0000313" key="1">
    <source>
        <dbReference type="EMBL" id="EQK40020.1"/>
    </source>
</evidence>
<name>T4VFW6_PARBF</name>
<dbReference type="EMBL" id="AVNC01000022">
    <property type="protein sequence ID" value="EQK40020.1"/>
    <property type="molecule type" value="Genomic_DNA"/>
</dbReference>
<dbReference type="Proteomes" id="UP000015688">
    <property type="component" value="Unassembled WGS sequence"/>
</dbReference>